<organism evidence="14 15">
    <name type="scientific">Bugula neritina</name>
    <name type="common">Brown bryozoan</name>
    <name type="synonym">Sertularia neritina</name>
    <dbReference type="NCBI Taxonomy" id="10212"/>
    <lineage>
        <taxon>Eukaryota</taxon>
        <taxon>Metazoa</taxon>
        <taxon>Spiralia</taxon>
        <taxon>Lophotrochozoa</taxon>
        <taxon>Bryozoa</taxon>
        <taxon>Gymnolaemata</taxon>
        <taxon>Cheilostomatida</taxon>
        <taxon>Flustrina</taxon>
        <taxon>Buguloidea</taxon>
        <taxon>Bugulidae</taxon>
        <taxon>Bugula</taxon>
    </lineage>
</organism>
<keyword evidence="2" id="KW-0813">Transport</keyword>
<dbReference type="GO" id="GO:0005891">
    <property type="term" value="C:voltage-gated calcium channel complex"/>
    <property type="evidence" value="ECO:0007669"/>
    <property type="project" value="TreeGrafter"/>
</dbReference>
<keyword evidence="6" id="KW-0106">Calcium</keyword>
<evidence type="ECO:0000256" key="6">
    <source>
        <dbReference type="ARBA" id="ARBA00022837"/>
    </source>
</evidence>
<dbReference type="PANTHER" id="PTHR45628">
    <property type="entry name" value="VOLTAGE-DEPENDENT CALCIUM CHANNEL TYPE A SUBUNIT ALPHA-1"/>
    <property type="match status" value="1"/>
</dbReference>
<gene>
    <name evidence="14" type="ORF">EB796_015052</name>
</gene>
<evidence type="ECO:0000256" key="12">
    <source>
        <dbReference type="SAM" id="Phobius"/>
    </source>
</evidence>
<sequence length="94" mass="11054">MLNTVALAIKYNNPPAEYTRALDYLNMVFTGVFTLEFILKLCAFRFKNYFRDPWNMYDFIIVMGSFADIIISQVDFFAFSHLEFKKATGIMRII</sequence>
<dbReference type="Pfam" id="PF00520">
    <property type="entry name" value="Ion_trans"/>
    <property type="match status" value="1"/>
</dbReference>
<feature type="transmembrane region" description="Helical" evidence="12">
    <location>
        <begin position="24"/>
        <end position="44"/>
    </location>
</feature>
<protein>
    <recommendedName>
        <fullName evidence="13">Ion transport domain-containing protein</fullName>
    </recommendedName>
</protein>
<dbReference type="OrthoDB" id="431720at2759"/>
<dbReference type="InterPro" id="IPR005821">
    <property type="entry name" value="Ion_trans_dom"/>
</dbReference>
<evidence type="ECO:0000256" key="8">
    <source>
        <dbReference type="ARBA" id="ARBA00022989"/>
    </source>
</evidence>
<dbReference type="AlphaFoldDB" id="A0A7J7JK10"/>
<dbReference type="Gene3D" id="1.20.120.350">
    <property type="entry name" value="Voltage-gated potassium channels. Chain C"/>
    <property type="match status" value="1"/>
</dbReference>
<feature type="domain" description="Ion transport" evidence="13">
    <location>
        <begin position="1"/>
        <end position="91"/>
    </location>
</feature>
<feature type="transmembrane region" description="Helical" evidence="12">
    <location>
        <begin position="56"/>
        <end position="79"/>
    </location>
</feature>
<keyword evidence="4" id="KW-0107">Calcium channel</keyword>
<evidence type="ECO:0000256" key="5">
    <source>
        <dbReference type="ARBA" id="ARBA00022692"/>
    </source>
</evidence>
<name>A0A7J7JK10_BUGNE</name>
<dbReference type="GO" id="GO:0098703">
    <property type="term" value="P:calcium ion import across plasma membrane"/>
    <property type="evidence" value="ECO:0007669"/>
    <property type="project" value="TreeGrafter"/>
</dbReference>
<evidence type="ECO:0000256" key="7">
    <source>
        <dbReference type="ARBA" id="ARBA00022882"/>
    </source>
</evidence>
<dbReference type="GO" id="GO:0008331">
    <property type="term" value="F:high voltage-gated calcium channel activity"/>
    <property type="evidence" value="ECO:0007669"/>
    <property type="project" value="TreeGrafter"/>
</dbReference>
<keyword evidence="9" id="KW-0406">Ion transport</keyword>
<keyword evidence="15" id="KW-1185">Reference proteome</keyword>
<comment type="subcellular location">
    <subcellularLocation>
        <location evidence="1">Membrane</location>
        <topology evidence="1">Multi-pass membrane protein</topology>
    </subcellularLocation>
</comment>
<dbReference type="Proteomes" id="UP000593567">
    <property type="component" value="Unassembled WGS sequence"/>
</dbReference>
<dbReference type="PANTHER" id="PTHR45628:SF1">
    <property type="entry name" value="VOLTAGE-DEPENDENT CALCIUM CHANNEL TYPE D SUBUNIT ALPHA-1"/>
    <property type="match status" value="1"/>
</dbReference>
<keyword evidence="3" id="KW-0109">Calcium transport</keyword>
<keyword evidence="7" id="KW-0851">Voltage-gated channel</keyword>
<dbReference type="InterPro" id="IPR050599">
    <property type="entry name" value="VDCC_alpha-1_subunit"/>
</dbReference>
<keyword evidence="5 12" id="KW-0812">Transmembrane</keyword>
<keyword evidence="10 12" id="KW-0472">Membrane</keyword>
<comment type="caution">
    <text evidence="14">The sequence shown here is derived from an EMBL/GenBank/DDBJ whole genome shotgun (WGS) entry which is preliminary data.</text>
</comment>
<evidence type="ECO:0000256" key="10">
    <source>
        <dbReference type="ARBA" id="ARBA00023136"/>
    </source>
</evidence>
<keyword evidence="8 12" id="KW-1133">Transmembrane helix</keyword>
<reference evidence="14" key="1">
    <citation type="submission" date="2020-06" db="EMBL/GenBank/DDBJ databases">
        <title>Draft genome of Bugula neritina, a colonial animal packing powerful symbionts and potential medicines.</title>
        <authorList>
            <person name="Rayko M."/>
        </authorList>
    </citation>
    <scope>NUCLEOTIDE SEQUENCE [LARGE SCALE GENOMIC DNA]</scope>
    <source>
        <strain evidence="14">Kwan_BN1</strain>
    </source>
</reference>
<evidence type="ECO:0000259" key="13">
    <source>
        <dbReference type="Pfam" id="PF00520"/>
    </source>
</evidence>
<dbReference type="SUPFAM" id="SSF81324">
    <property type="entry name" value="Voltage-gated potassium channels"/>
    <property type="match status" value="1"/>
</dbReference>
<evidence type="ECO:0000256" key="9">
    <source>
        <dbReference type="ARBA" id="ARBA00023065"/>
    </source>
</evidence>
<evidence type="ECO:0000313" key="14">
    <source>
        <dbReference type="EMBL" id="KAF6026640.1"/>
    </source>
</evidence>
<accession>A0A7J7JK10</accession>
<evidence type="ECO:0000256" key="2">
    <source>
        <dbReference type="ARBA" id="ARBA00022448"/>
    </source>
</evidence>
<evidence type="ECO:0000256" key="4">
    <source>
        <dbReference type="ARBA" id="ARBA00022673"/>
    </source>
</evidence>
<evidence type="ECO:0000256" key="11">
    <source>
        <dbReference type="ARBA" id="ARBA00023303"/>
    </source>
</evidence>
<dbReference type="EMBL" id="VXIV02002237">
    <property type="protein sequence ID" value="KAF6026640.1"/>
    <property type="molecule type" value="Genomic_DNA"/>
</dbReference>
<evidence type="ECO:0000313" key="15">
    <source>
        <dbReference type="Proteomes" id="UP000593567"/>
    </source>
</evidence>
<evidence type="ECO:0000256" key="1">
    <source>
        <dbReference type="ARBA" id="ARBA00004141"/>
    </source>
</evidence>
<proteinExistence type="predicted"/>
<evidence type="ECO:0000256" key="3">
    <source>
        <dbReference type="ARBA" id="ARBA00022568"/>
    </source>
</evidence>
<keyword evidence="11" id="KW-0407">Ion channel</keyword>
<dbReference type="InterPro" id="IPR027359">
    <property type="entry name" value="Volt_channel_dom_sf"/>
</dbReference>